<dbReference type="GO" id="GO:0042759">
    <property type="term" value="P:long-chain fatty acid biosynthetic process"/>
    <property type="evidence" value="ECO:0007669"/>
    <property type="project" value="UniProtKB-ARBA"/>
</dbReference>
<dbReference type="OrthoDB" id="260091at2759"/>
<accession>A0A2V0PJC6</accession>
<evidence type="ECO:0000313" key="7">
    <source>
        <dbReference type="EMBL" id="GBF97145.1"/>
    </source>
</evidence>
<evidence type="ECO:0000313" key="8">
    <source>
        <dbReference type="Proteomes" id="UP000247498"/>
    </source>
</evidence>
<dbReference type="InterPro" id="IPR005804">
    <property type="entry name" value="FA_desaturase_dom"/>
</dbReference>
<dbReference type="PANTHER" id="PTHR19353">
    <property type="entry name" value="FATTY ACID DESATURASE 2"/>
    <property type="match status" value="1"/>
</dbReference>
<evidence type="ECO:0000256" key="4">
    <source>
        <dbReference type="ARBA" id="ARBA00023004"/>
    </source>
</evidence>
<dbReference type="EMBL" id="BDRX01000093">
    <property type="protein sequence ID" value="GBF97145.1"/>
    <property type="molecule type" value="Genomic_DNA"/>
</dbReference>
<evidence type="ECO:0000256" key="1">
    <source>
        <dbReference type="ARBA" id="ARBA00022617"/>
    </source>
</evidence>
<dbReference type="Gene3D" id="3.10.120.10">
    <property type="entry name" value="Cytochrome b5-like heme/steroid binding domain"/>
    <property type="match status" value="1"/>
</dbReference>
<dbReference type="GO" id="GO:0016717">
    <property type="term" value="F:oxidoreductase activity, acting on paired donors, with oxidation of a pair of donors resulting in the reduction of molecular oxygen to two molecules of water"/>
    <property type="evidence" value="ECO:0007669"/>
    <property type="project" value="TreeGrafter"/>
</dbReference>
<dbReference type="InParanoid" id="A0A2V0PJC6"/>
<evidence type="ECO:0000256" key="5">
    <source>
        <dbReference type="SAM" id="MobiDB-lite"/>
    </source>
</evidence>
<dbReference type="PANTHER" id="PTHR19353:SF19">
    <property type="entry name" value="DELTA(5) FATTY ACID DESATURASE C-RELATED"/>
    <property type="match status" value="1"/>
</dbReference>
<dbReference type="Pfam" id="PF00173">
    <property type="entry name" value="Cyt-b5"/>
    <property type="match status" value="1"/>
</dbReference>
<feature type="region of interest" description="Disordered" evidence="5">
    <location>
        <begin position="54"/>
        <end position="80"/>
    </location>
</feature>
<dbReference type="GO" id="GO:0006636">
    <property type="term" value="P:unsaturated fatty acid biosynthetic process"/>
    <property type="evidence" value="ECO:0007669"/>
    <property type="project" value="UniProtKB-ARBA"/>
</dbReference>
<dbReference type="STRING" id="307507.A0A2V0PJC6"/>
<dbReference type="Pfam" id="PF00487">
    <property type="entry name" value="FA_desaturase"/>
    <property type="match status" value="1"/>
</dbReference>
<proteinExistence type="predicted"/>
<reference evidence="7 8" key="1">
    <citation type="journal article" date="2018" name="Sci. Rep.">
        <title>Raphidocelis subcapitata (=Pseudokirchneriella subcapitata) provides an insight into genome evolution and environmental adaptations in the Sphaeropleales.</title>
        <authorList>
            <person name="Suzuki S."/>
            <person name="Yamaguchi H."/>
            <person name="Nakajima N."/>
            <person name="Kawachi M."/>
        </authorList>
    </citation>
    <scope>NUCLEOTIDE SEQUENCE [LARGE SCALE GENOMIC DNA]</scope>
    <source>
        <strain evidence="7 8">NIES-35</strain>
    </source>
</reference>
<keyword evidence="8" id="KW-1185">Reference proteome</keyword>
<keyword evidence="3" id="KW-0560">Oxidoreductase</keyword>
<dbReference type="SUPFAM" id="SSF55856">
    <property type="entry name" value="Cytochrome b5-like heme/steroid binding domain"/>
    <property type="match status" value="1"/>
</dbReference>
<dbReference type="GO" id="GO:0020037">
    <property type="term" value="F:heme binding"/>
    <property type="evidence" value="ECO:0007669"/>
    <property type="project" value="InterPro"/>
</dbReference>
<name>A0A2V0PJC6_9CHLO</name>
<dbReference type="InterPro" id="IPR012171">
    <property type="entry name" value="Fatty_acid_desaturase"/>
</dbReference>
<dbReference type="PIRSF" id="PIRSF015921">
    <property type="entry name" value="FA_sphinglp_des"/>
    <property type="match status" value="1"/>
</dbReference>
<dbReference type="PROSITE" id="PS00191">
    <property type="entry name" value="CYTOCHROME_B5_1"/>
    <property type="match status" value="1"/>
</dbReference>
<dbReference type="PROSITE" id="PS50255">
    <property type="entry name" value="CYTOCHROME_B5_2"/>
    <property type="match status" value="1"/>
</dbReference>
<evidence type="ECO:0000256" key="3">
    <source>
        <dbReference type="ARBA" id="ARBA00023002"/>
    </source>
</evidence>
<dbReference type="GO" id="GO:0046872">
    <property type="term" value="F:metal ion binding"/>
    <property type="evidence" value="ECO:0007669"/>
    <property type="project" value="UniProtKB-KW"/>
</dbReference>
<dbReference type="InterPro" id="IPR036400">
    <property type="entry name" value="Cyt_B5-like_heme/steroid_sf"/>
</dbReference>
<keyword evidence="1" id="KW-0349">Heme</keyword>
<comment type="caution">
    <text evidence="7">The sequence shown here is derived from an EMBL/GenBank/DDBJ whole genome shotgun (WGS) entry which is preliminary data.</text>
</comment>
<feature type="region of interest" description="Disordered" evidence="5">
    <location>
        <begin position="1"/>
        <end position="38"/>
    </location>
</feature>
<feature type="compositionally biased region" description="Low complexity" evidence="5">
    <location>
        <begin position="16"/>
        <end position="38"/>
    </location>
</feature>
<dbReference type="CDD" id="cd03506">
    <property type="entry name" value="Delta6-FADS-like"/>
    <property type="match status" value="1"/>
</dbReference>
<dbReference type="GO" id="GO:0016020">
    <property type="term" value="C:membrane"/>
    <property type="evidence" value="ECO:0007669"/>
    <property type="project" value="TreeGrafter"/>
</dbReference>
<organism evidence="7 8">
    <name type="scientific">Raphidocelis subcapitata</name>
    <dbReference type="NCBI Taxonomy" id="307507"/>
    <lineage>
        <taxon>Eukaryota</taxon>
        <taxon>Viridiplantae</taxon>
        <taxon>Chlorophyta</taxon>
        <taxon>core chlorophytes</taxon>
        <taxon>Chlorophyceae</taxon>
        <taxon>CS clade</taxon>
        <taxon>Sphaeropleales</taxon>
        <taxon>Selenastraceae</taxon>
        <taxon>Raphidocelis</taxon>
    </lineage>
</organism>
<evidence type="ECO:0000259" key="6">
    <source>
        <dbReference type="PROSITE" id="PS50255"/>
    </source>
</evidence>
<protein>
    <recommendedName>
        <fullName evidence="6">Cytochrome b5 heme-binding domain-containing protein</fullName>
    </recommendedName>
</protein>
<evidence type="ECO:0000256" key="2">
    <source>
        <dbReference type="ARBA" id="ARBA00022723"/>
    </source>
</evidence>
<dbReference type="InterPro" id="IPR018506">
    <property type="entry name" value="Cyt_B5_heme-BS"/>
</dbReference>
<dbReference type="InterPro" id="IPR001199">
    <property type="entry name" value="Cyt_B5-like_heme/steroid-bd"/>
</dbReference>
<keyword evidence="4" id="KW-0408">Iron</keyword>
<sequence>MQLARSGSQACRPARRAAAAAPGRAAPPAAARRPGRRAVPVVRAELPAGGVGTAVAERPAPLEKAGESAVPEVPRGGDPWEDPKWQQYKWTVYRGTAYDLTSFIERHPAGSWLINLAIGRDCTALFESYHLRPEVAGARLARLPVLEGFPVDAVPRSPYPNDSEVYNAIRDRVRAEVFKGQDSKGAHRSGSEGAALAVLGYAAAAYALYVSAPSALTGALLGLGGAWIGLTIQHCGNHGAMSTNAAVNGLLGVCNDLIGGSSLMWRYHHQVSHHIHCNDDALDEDVFNAFPFLRFDARLPRAWYHRWQHIYMWATFPLLTLVFVFGDLQALFDNRTQGATLYGATAWERATVVLGKVAHFSLLLALPWALHGPGATLAGAAAYTAMQSVVLAATFAVSHNVPEAKPLDAGTPRSTLYDTELAARDWGVQQLVTSANWGGVVGNFFTGGLNLQVEHHLFPAISFMHYPAISKIVAEEAAKRGIPYAHYDTLPQIVARFVRYMKEVGVADQVPASGTAAAQLKRL</sequence>
<keyword evidence="2" id="KW-0479">Metal-binding</keyword>
<dbReference type="AlphaFoldDB" id="A0A2V0PJC6"/>
<dbReference type="Proteomes" id="UP000247498">
    <property type="component" value="Unassembled WGS sequence"/>
</dbReference>
<gene>
    <name evidence="7" type="ORF">Rsub_10332</name>
</gene>
<feature type="domain" description="Cytochrome b5 heme-binding" evidence="6">
    <location>
        <begin position="90"/>
        <end position="155"/>
    </location>
</feature>
<dbReference type="FunCoup" id="A0A2V0PJC6">
    <property type="interactions" value="800"/>
</dbReference>